<dbReference type="GO" id="GO:0042597">
    <property type="term" value="C:periplasmic space"/>
    <property type="evidence" value="ECO:0007669"/>
    <property type="project" value="UniProtKB-SubCell"/>
</dbReference>
<dbReference type="InterPro" id="IPR001638">
    <property type="entry name" value="Solute-binding_3/MltF_N"/>
</dbReference>
<evidence type="ECO:0000256" key="1">
    <source>
        <dbReference type="ARBA" id="ARBA00004418"/>
    </source>
</evidence>
<dbReference type="PANTHER" id="PTHR35936">
    <property type="entry name" value="MEMBRANE-BOUND LYTIC MUREIN TRANSGLYCOSYLASE F"/>
    <property type="match status" value="1"/>
</dbReference>
<evidence type="ECO:0000313" key="5">
    <source>
        <dbReference type="Proteomes" id="UP000535501"/>
    </source>
</evidence>
<organism evidence="4 5">
    <name type="scientific">Pseudorhizobium flavum</name>
    <dbReference type="NCBI Taxonomy" id="1335061"/>
    <lineage>
        <taxon>Bacteria</taxon>
        <taxon>Pseudomonadati</taxon>
        <taxon>Pseudomonadota</taxon>
        <taxon>Alphaproteobacteria</taxon>
        <taxon>Hyphomicrobiales</taxon>
        <taxon>Rhizobiaceae</taxon>
        <taxon>Rhizobium/Agrobacterium group</taxon>
        <taxon>Pseudorhizobium</taxon>
    </lineage>
</organism>
<dbReference type="CDD" id="cd01002">
    <property type="entry name" value="PBP2_Ehub_like"/>
    <property type="match status" value="1"/>
</dbReference>
<dbReference type="AlphaFoldDB" id="A0A7X0DET4"/>
<sequence length="289" mass="30432">MHTGFENFIRSSVIAATASAATFSGTHAATLEQIKSQGYVRAATANEVPYGYMDTDGKAKGIAPEVAEAVLKTMGITDVQWVVTPFGSLIPGLKANRFDMVAAEQDILPARCEQVLFSEPNSSYGDGLLVPKGNPKNIHSYEDIAKNGDLKLAVVNGTSHLTFAEGVGVPEDQLVVLANNADAPATVSSARADAYAATEATITSLAKEGSDLELAAPFSDPVVKGKTMRSFGGFAFSQDANDFVAEFNKALVEFKTTDEYKKILTTYGISESSIAASLAKKTADLCAGQ</sequence>
<dbReference type="SMART" id="SM00062">
    <property type="entry name" value="PBPb"/>
    <property type="match status" value="1"/>
</dbReference>
<comment type="caution">
    <text evidence="4">The sequence shown here is derived from an EMBL/GenBank/DDBJ whole genome shotgun (WGS) entry which is preliminary data.</text>
</comment>
<proteinExistence type="predicted"/>
<dbReference type="Pfam" id="PF00497">
    <property type="entry name" value="SBP_bac_3"/>
    <property type="match status" value="1"/>
</dbReference>
<dbReference type="PANTHER" id="PTHR35936:SF17">
    <property type="entry name" value="ARGININE-BINDING EXTRACELLULAR PROTEIN ARTP"/>
    <property type="match status" value="1"/>
</dbReference>
<dbReference type="SUPFAM" id="SSF53850">
    <property type="entry name" value="Periplasmic binding protein-like II"/>
    <property type="match status" value="1"/>
</dbReference>
<evidence type="ECO:0000256" key="2">
    <source>
        <dbReference type="ARBA" id="ARBA00022729"/>
    </source>
</evidence>
<dbReference type="RefSeq" id="WP_077548235.1">
    <property type="nucleotide sequence ID" value="NZ_JACHEJ010000023.1"/>
</dbReference>
<keyword evidence="5" id="KW-1185">Reference proteome</keyword>
<evidence type="ECO:0000259" key="3">
    <source>
        <dbReference type="SMART" id="SM00062"/>
    </source>
</evidence>
<dbReference type="NCBIfam" id="TIGR02995">
    <property type="entry name" value="ectoine_ehuB"/>
    <property type="match status" value="1"/>
</dbReference>
<dbReference type="Gene3D" id="3.40.190.10">
    <property type="entry name" value="Periplasmic binding protein-like II"/>
    <property type="match status" value="2"/>
</dbReference>
<evidence type="ECO:0000313" key="4">
    <source>
        <dbReference type="EMBL" id="MBB6182252.1"/>
    </source>
</evidence>
<protein>
    <submittedName>
        <fullName evidence="4">Polar amino acid transport system substrate-binding protein</fullName>
    </submittedName>
</protein>
<dbReference type="GO" id="GO:0051470">
    <property type="term" value="P:ectoine transmembrane transport"/>
    <property type="evidence" value="ECO:0007669"/>
    <property type="project" value="InterPro"/>
</dbReference>
<name>A0A7X0DET4_9HYPH</name>
<comment type="subcellular location">
    <subcellularLocation>
        <location evidence="1">Periplasm</location>
    </subcellularLocation>
</comment>
<feature type="domain" description="Solute-binding protein family 3/N-terminal" evidence="3">
    <location>
        <begin position="39"/>
        <end position="271"/>
    </location>
</feature>
<gene>
    <name evidence="4" type="ORF">HNQ75_004241</name>
</gene>
<accession>A0A7X0DET4</accession>
<reference evidence="4 5" key="1">
    <citation type="submission" date="2020-08" db="EMBL/GenBank/DDBJ databases">
        <title>Genomic Encyclopedia of Type Strains, Phase IV (KMG-IV): sequencing the most valuable type-strain genomes for metagenomic binning, comparative biology and taxonomic classification.</title>
        <authorList>
            <person name="Goeker M."/>
        </authorList>
    </citation>
    <scope>NUCLEOTIDE SEQUENCE [LARGE SCALE GENOMIC DNA]</scope>
    <source>
        <strain evidence="4 5">DSM 102134</strain>
    </source>
</reference>
<dbReference type="EMBL" id="JACHEJ010000023">
    <property type="protein sequence ID" value="MBB6182252.1"/>
    <property type="molecule type" value="Genomic_DNA"/>
</dbReference>
<dbReference type="InterPro" id="IPR014337">
    <property type="entry name" value="Ectoine_EhuB"/>
</dbReference>
<keyword evidence="2" id="KW-0732">Signal</keyword>
<dbReference type="GO" id="GO:0033294">
    <property type="term" value="F:ectoine binding"/>
    <property type="evidence" value="ECO:0007669"/>
    <property type="project" value="InterPro"/>
</dbReference>
<dbReference type="Proteomes" id="UP000535501">
    <property type="component" value="Unassembled WGS sequence"/>
</dbReference>